<dbReference type="InterPro" id="IPR036188">
    <property type="entry name" value="FAD/NAD-bd_sf"/>
</dbReference>
<dbReference type="Gene3D" id="3.50.50.60">
    <property type="entry name" value="FAD/NAD(P)-binding domain"/>
    <property type="match status" value="2"/>
</dbReference>
<evidence type="ECO:0000313" key="5">
    <source>
        <dbReference type="EMBL" id="EHL13055.1"/>
    </source>
</evidence>
<evidence type="ECO:0000256" key="1">
    <source>
        <dbReference type="ARBA" id="ARBA00022630"/>
    </source>
</evidence>
<dbReference type="InterPro" id="IPR050097">
    <property type="entry name" value="Ferredoxin-NADP_redctase_2"/>
</dbReference>
<evidence type="ECO:0000256" key="2">
    <source>
        <dbReference type="ARBA" id="ARBA00023002"/>
    </source>
</evidence>
<dbReference type="Pfam" id="PF07992">
    <property type="entry name" value="Pyr_redox_2"/>
    <property type="match status" value="1"/>
</dbReference>
<dbReference type="SUPFAM" id="SSF51905">
    <property type="entry name" value="FAD/NAD(P)-binding domain"/>
    <property type="match status" value="1"/>
</dbReference>
<dbReference type="PRINTS" id="PR00368">
    <property type="entry name" value="FADPNR"/>
</dbReference>
<feature type="domain" description="FAD/NAD(P)-binding" evidence="3">
    <location>
        <begin position="7"/>
        <end position="299"/>
    </location>
</feature>
<dbReference type="Proteomes" id="UP000006437">
    <property type="component" value="Unassembled WGS sequence"/>
</dbReference>
<dbReference type="RefSeq" id="WP_009524592.1">
    <property type="nucleotide sequence ID" value="NZ_JH414547.1"/>
</dbReference>
<dbReference type="PANTHER" id="PTHR48105">
    <property type="entry name" value="THIOREDOXIN REDUCTASE 1-RELATED-RELATED"/>
    <property type="match status" value="1"/>
</dbReference>
<keyword evidence="1" id="KW-0285">Flavoprotein</keyword>
<evidence type="ECO:0000259" key="4">
    <source>
        <dbReference type="Pfam" id="PF13192"/>
    </source>
</evidence>
<dbReference type="PATRIC" id="fig|796937.3.peg.1577"/>
<reference evidence="5 6" key="1">
    <citation type="submission" date="2011-08" db="EMBL/GenBank/DDBJ databases">
        <title>The Genome Sequence of Eubacteriaceae bacterium ACC19a.</title>
        <authorList>
            <consortium name="The Broad Institute Genome Sequencing Platform"/>
            <person name="Earl A."/>
            <person name="Ward D."/>
            <person name="Feldgarden M."/>
            <person name="Gevers D."/>
            <person name="Sizova M."/>
            <person name="Hazen A."/>
            <person name="Epstein S."/>
            <person name="Young S.K."/>
            <person name="Zeng Q."/>
            <person name="Gargeya S."/>
            <person name="Fitzgerald M."/>
            <person name="Haas B."/>
            <person name="Abouelleil A."/>
            <person name="Alvarado L."/>
            <person name="Arachchi H.M."/>
            <person name="Berlin A."/>
            <person name="Brown A."/>
            <person name="Chapman S.B."/>
            <person name="Chen Z."/>
            <person name="Dunbar C."/>
            <person name="Freedman E."/>
            <person name="Gearin G."/>
            <person name="Gellesch M."/>
            <person name="Goldberg J."/>
            <person name="Griggs A."/>
            <person name="Gujja S."/>
            <person name="Heiman D."/>
            <person name="Howarth C."/>
            <person name="Larson L."/>
            <person name="Lui A."/>
            <person name="MacDonald P.J.P."/>
            <person name="Montmayeur A."/>
            <person name="Murphy C."/>
            <person name="Neiman D."/>
            <person name="Pearson M."/>
            <person name="Priest M."/>
            <person name="Roberts A."/>
            <person name="Saif S."/>
            <person name="Shea T."/>
            <person name="Shenoy N."/>
            <person name="Sisk P."/>
            <person name="Stolte C."/>
            <person name="Sykes S."/>
            <person name="Wortman J."/>
            <person name="Nusbaum C."/>
            <person name="Birren B."/>
        </authorList>
    </citation>
    <scope>NUCLEOTIDE SEQUENCE [LARGE SCALE GENOMIC DNA]</scope>
    <source>
        <strain evidence="5 6">ACC19a</strain>
    </source>
</reference>
<dbReference type="InterPro" id="IPR012336">
    <property type="entry name" value="Thioredoxin-like_fold"/>
</dbReference>
<evidence type="ECO:0000259" key="3">
    <source>
        <dbReference type="Pfam" id="PF07992"/>
    </source>
</evidence>
<protein>
    <submittedName>
        <fullName evidence="5">Alkyl hydroperoxide reductase F subunit</fullName>
    </submittedName>
</protein>
<comment type="caution">
    <text evidence="5">The sequence shown here is derived from an EMBL/GenBank/DDBJ whole genome shotgun (WGS) entry which is preliminary data.</text>
</comment>
<dbReference type="PROSITE" id="PS51354">
    <property type="entry name" value="GLUTAREDOXIN_2"/>
    <property type="match status" value="1"/>
</dbReference>
<dbReference type="BioCyc" id="EBAC796937-HMP:GMGH-355-MONOMER"/>
<dbReference type="InterPro" id="IPR023753">
    <property type="entry name" value="FAD/NAD-binding_dom"/>
</dbReference>
<dbReference type="InterPro" id="IPR036249">
    <property type="entry name" value="Thioredoxin-like_sf"/>
</dbReference>
<keyword evidence="2" id="KW-0560">Oxidoreductase</keyword>
<accession>G9X1T2</accession>
<dbReference type="AlphaFoldDB" id="G9X1T2"/>
<sequence>MANNNLYDLIVIGSGPAGLTAAIYMARARYKTLVLEKADVGGQITITSEVVNYPGIKITDGKKLTQEMAKQAKSFGAEIKTDEVVDIDLSGDIKKIITKNNTYEALTVIIATGANPRQLGFEGEAKFKGRGVAYCATCDGEFFTDKEIFVVGGGFAACEEGMFLTRYGKQVTMIVREDDFTCASSIAEKVKSHVPKINIHFNTQVEEITGDNFPKKAVFINNKTGEKFTYEAPENDTFGTFVFAGYVPNTSLIKGKVELDSQGYVITDENRATNVNGVFAAGDLCVKNLRQVVTATADGAIAATSAEKIAAQKHIELKIENLFDISRVKVDENNEVKKVEANAGNDSFITDEMKTQLSGVFSKFERKLILVTNVNNSDLSKEISGFLSEMSGISDNLTIKTKEIPSDETAFISLETQDGKDTGYKFVGVPGGHEFTSFVLSIYNYSGKGQAIEEYQREKISSIKEEKNIKIVVSLSCTKCPDLVIATSQIAGKLEKSKFEVHDIAYSQYLREKYNIMSVPCMIINDDKVIFGKKNVDEILEAL</sequence>
<dbReference type="GO" id="GO:0016491">
    <property type="term" value="F:oxidoreductase activity"/>
    <property type="evidence" value="ECO:0007669"/>
    <property type="project" value="UniProtKB-KW"/>
</dbReference>
<dbReference type="Pfam" id="PF13192">
    <property type="entry name" value="Thioredoxin_3"/>
    <property type="match status" value="1"/>
</dbReference>
<dbReference type="InterPro" id="IPR044142">
    <property type="entry name" value="AhpF_NTD_N"/>
</dbReference>
<dbReference type="PRINTS" id="PR00469">
    <property type="entry name" value="PNDRDTASEII"/>
</dbReference>
<gene>
    <name evidence="5" type="ORF">HMPREF9629_00355</name>
</gene>
<dbReference type="EMBL" id="AFZE01000045">
    <property type="protein sequence ID" value="EHL13055.1"/>
    <property type="molecule type" value="Genomic_DNA"/>
</dbReference>
<evidence type="ECO:0000313" key="6">
    <source>
        <dbReference type="Proteomes" id="UP000006437"/>
    </source>
</evidence>
<dbReference type="SUPFAM" id="SSF52833">
    <property type="entry name" value="Thioredoxin-like"/>
    <property type="match status" value="2"/>
</dbReference>
<dbReference type="Gene3D" id="3.40.30.80">
    <property type="match status" value="1"/>
</dbReference>
<proteinExistence type="predicted"/>
<feature type="domain" description="Thioredoxin-like fold" evidence="4">
    <location>
        <begin position="468"/>
        <end position="541"/>
    </location>
</feature>
<dbReference type="NCBIfam" id="TIGR03143">
    <property type="entry name" value="AhpF_homolog"/>
    <property type="match status" value="1"/>
</dbReference>
<dbReference type="HOGENOM" id="CLU_031864_5_4_9"/>
<organism evidence="5 6">
    <name type="scientific">Peptoanaerobacter stomatis</name>
    <dbReference type="NCBI Taxonomy" id="796937"/>
    <lineage>
        <taxon>Bacteria</taxon>
        <taxon>Bacillati</taxon>
        <taxon>Bacillota</taxon>
        <taxon>Clostridia</taxon>
        <taxon>Peptostreptococcales</taxon>
        <taxon>Filifactoraceae</taxon>
        <taxon>Peptoanaerobacter</taxon>
    </lineage>
</organism>
<dbReference type="CDD" id="cd02974">
    <property type="entry name" value="AhpF_NTD_N"/>
    <property type="match status" value="1"/>
</dbReference>
<dbReference type="InterPro" id="IPR017561">
    <property type="entry name" value="AhpF_homologue_put"/>
</dbReference>
<name>G9X1T2_9FIRM</name>